<dbReference type="EMBL" id="QMKO01001450">
    <property type="protein sequence ID" value="RTG90309.1"/>
    <property type="molecule type" value="Genomic_DNA"/>
</dbReference>
<dbReference type="Proteomes" id="UP000290809">
    <property type="component" value="Unassembled WGS sequence"/>
</dbReference>
<evidence type="ECO:0000256" key="7">
    <source>
        <dbReference type="ARBA" id="ARBA00023163"/>
    </source>
</evidence>
<dbReference type="PANTHER" id="PTHR10071">
    <property type="entry name" value="TRANSCRIPTION FACTOR GATA FAMILY MEMBER"/>
    <property type="match status" value="1"/>
</dbReference>
<gene>
    <name evidence="12" type="ORF">DC041_0011832</name>
</gene>
<keyword evidence="8" id="KW-0539">Nucleus</keyword>
<dbReference type="PROSITE" id="PS50114">
    <property type="entry name" value="GATA_ZN_FINGER_2"/>
    <property type="match status" value="1"/>
</dbReference>
<feature type="domain" description="GATA-type" evidence="11">
    <location>
        <begin position="524"/>
        <end position="579"/>
    </location>
</feature>
<evidence type="ECO:0000256" key="2">
    <source>
        <dbReference type="ARBA" id="ARBA00022723"/>
    </source>
</evidence>
<dbReference type="GO" id="GO:0000978">
    <property type="term" value="F:RNA polymerase II cis-regulatory region sequence-specific DNA binding"/>
    <property type="evidence" value="ECO:0007669"/>
    <property type="project" value="TreeGrafter"/>
</dbReference>
<feature type="compositionally biased region" description="Acidic residues" evidence="10">
    <location>
        <begin position="377"/>
        <end position="402"/>
    </location>
</feature>
<dbReference type="GO" id="GO:0000981">
    <property type="term" value="F:DNA-binding transcription factor activity, RNA polymerase II-specific"/>
    <property type="evidence" value="ECO:0007669"/>
    <property type="project" value="TreeGrafter"/>
</dbReference>
<evidence type="ECO:0000256" key="5">
    <source>
        <dbReference type="ARBA" id="ARBA00023015"/>
    </source>
</evidence>
<evidence type="ECO:0000256" key="8">
    <source>
        <dbReference type="ARBA" id="ARBA00023242"/>
    </source>
</evidence>
<evidence type="ECO:0000256" key="3">
    <source>
        <dbReference type="ARBA" id="ARBA00022771"/>
    </source>
</evidence>
<dbReference type="GO" id="GO:0005634">
    <property type="term" value="C:nucleus"/>
    <property type="evidence" value="ECO:0007669"/>
    <property type="project" value="UniProtKB-SubCell"/>
</dbReference>
<dbReference type="GO" id="GO:0045165">
    <property type="term" value="P:cell fate commitment"/>
    <property type="evidence" value="ECO:0007669"/>
    <property type="project" value="TreeGrafter"/>
</dbReference>
<evidence type="ECO:0000256" key="9">
    <source>
        <dbReference type="PROSITE-ProRule" id="PRU00094"/>
    </source>
</evidence>
<evidence type="ECO:0000313" key="13">
    <source>
        <dbReference type="Proteomes" id="UP000290809"/>
    </source>
</evidence>
<keyword evidence="13" id="KW-1185">Reference proteome</keyword>
<evidence type="ECO:0000256" key="6">
    <source>
        <dbReference type="ARBA" id="ARBA00023125"/>
    </source>
</evidence>
<keyword evidence="2" id="KW-0479">Metal-binding</keyword>
<evidence type="ECO:0000256" key="10">
    <source>
        <dbReference type="SAM" id="MobiDB-lite"/>
    </source>
</evidence>
<dbReference type="Pfam" id="PF00320">
    <property type="entry name" value="GATA"/>
    <property type="match status" value="1"/>
</dbReference>
<evidence type="ECO:0000256" key="4">
    <source>
        <dbReference type="ARBA" id="ARBA00022833"/>
    </source>
</evidence>
<feature type="region of interest" description="Disordered" evidence="10">
    <location>
        <begin position="1"/>
        <end position="54"/>
    </location>
</feature>
<dbReference type="InterPro" id="IPR039355">
    <property type="entry name" value="Transcription_factor_GATA"/>
</dbReference>
<protein>
    <recommendedName>
        <fullName evidence="11">GATA-type domain-containing protein</fullName>
    </recommendedName>
</protein>
<proteinExistence type="predicted"/>
<keyword evidence="3 9" id="KW-0863">Zinc-finger</keyword>
<evidence type="ECO:0000313" key="12">
    <source>
        <dbReference type="EMBL" id="RTG90309.1"/>
    </source>
</evidence>
<dbReference type="GO" id="GO:0045944">
    <property type="term" value="P:positive regulation of transcription by RNA polymerase II"/>
    <property type="evidence" value="ECO:0007669"/>
    <property type="project" value="TreeGrafter"/>
</dbReference>
<name>A0A430QRI3_SCHBO</name>
<dbReference type="STRING" id="6184.A0A430QRI3"/>
<dbReference type="GO" id="GO:0000122">
    <property type="term" value="P:negative regulation of transcription by RNA polymerase II"/>
    <property type="evidence" value="ECO:0007669"/>
    <property type="project" value="TreeGrafter"/>
</dbReference>
<dbReference type="GO" id="GO:0008270">
    <property type="term" value="F:zinc ion binding"/>
    <property type="evidence" value="ECO:0007669"/>
    <property type="project" value="UniProtKB-KW"/>
</dbReference>
<dbReference type="PROSITE" id="PS00344">
    <property type="entry name" value="GATA_ZN_FINGER_1"/>
    <property type="match status" value="1"/>
</dbReference>
<evidence type="ECO:0000256" key="1">
    <source>
        <dbReference type="ARBA" id="ARBA00004123"/>
    </source>
</evidence>
<dbReference type="Gene3D" id="3.30.50.10">
    <property type="entry name" value="Erythroid Transcription Factor GATA-1, subunit A"/>
    <property type="match status" value="1"/>
</dbReference>
<reference evidence="12 13" key="1">
    <citation type="journal article" date="2019" name="PLoS Pathog.">
        <title>Genome sequence of the bovine parasite Schistosoma bovis Tanzania.</title>
        <authorList>
            <person name="Oey H."/>
            <person name="Zakrzewski M."/>
            <person name="Gobert G."/>
            <person name="Gravermann K."/>
            <person name="Stoye J."/>
            <person name="Jones M."/>
            <person name="Mcmanus D."/>
            <person name="Krause L."/>
        </authorList>
    </citation>
    <scope>NUCLEOTIDE SEQUENCE [LARGE SCALE GENOMIC DNA]</scope>
    <source>
        <strain evidence="12 13">TAN1997</strain>
    </source>
</reference>
<dbReference type="SMART" id="SM00401">
    <property type="entry name" value="ZnF_GATA"/>
    <property type="match status" value="1"/>
</dbReference>
<feature type="region of interest" description="Disordered" evidence="10">
    <location>
        <begin position="361"/>
        <end position="408"/>
    </location>
</feature>
<dbReference type="InterPro" id="IPR013088">
    <property type="entry name" value="Znf_NHR/GATA"/>
</dbReference>
<keyword evidence="4" id="KW-0862">Zinc</keyword>
<keyword evidence="6" id="KW-0238">DNA-binding</keyword>
<comment type="caution">
    <text evidence="12">The sequence shown here is derived from an EMBL/GenBank/DDBJ whole genome shotgun (WGS) entry which is preliminary data.</text>
</comment>
<feature type="compositionally biased region" description="Low complexity" evidence="10">
    <location>
        <begin position="34"/>
        <end position="54"/>
    </location>
</feature>
<dbReference type="PRINTS" id="PR00619">
    <property type="entry name" value="GATAZNFINGER"/>
</dbReference>
<dbReference type="FunFam" id="3.30.50.10:FF:000032">
    <property type="entry name" value="Transcription factor GATA-3"/>
    <property type="match status" value="1"/>
</dbReference>
<keyword evidence="5" id="KW-0805">Transcription regulation</keyword>
<organism evidence="12 13">
    <name type="scientific">Schistosoma bovis</name>
    <name type="common">Blood fluke</name>
    <dbReference type="NCBI Taxonomy" id="6184"/>
    <lineage>
        <taxon>Eukaryota</taxon>
        <taxon>Metazoa</taxon>
        <taxon>Spiralia</taxon>
        <taxon>Lophotrochozoa</taxon>
        <taxon>Platyhelminthes</taxon>
        <taxon>Trematoda</taxon>
        <taxon>Digenea</taxon>
        <taxon>Strigeidida</taxon>
        <taxon>Schistosomatoidea</taxon>
        <taxon>Schistosomatidae</taxon>
        <taxon>Schistosoma</taxon>
    </lineage>
</organism>
<dbReference type="CDD" id="cd00202">
    <property type="entry name" value="ZnF_GATA"/>
    <property type="match status" value="1"/>
</dbReference>
<sequence>MLALPSHELSTSSKTSSGYLTDYKRPINKSDCCSPSTSSSATPSSSLSTSPPVSHSVFNKMTSNSLLQLQNYSDQYIQQNSERTICENENSYNIQSKMAIPHFKSDLRTLAHFNDSKTMNSNGYPVGNYENQRYHLHSNELLNPENEPVRYNPVSNCFTDTYQPPCPPYSLYNKYGNNSTGKSDHYVRPEIELSNIKNFSAVDSRSHLSNCNHEQNGTVQNSSSSSNSEVFATTFHSPLLGVGKEYDDNDNVNEDIDNSLHNSAESNYSLEENEMNKMYLTENMTLNRTVNMNSSLHQHGYRKAMVEYEGINAKDSKLSMNQNFPKTNQECVKCGEQIYSNGQPDGTGHYLCSRCNQQEQQQPLQYEGQETTKNTEEYEDGDDDNEDDDDDEDEDDDEEEDRVTDPAKIFLTNWPSVSTAINCTENHQISKLSIEDEIKPYATSNRTSCCDVKINNSINYGVNNDTYGNKLNSYEPVSESSKNVINDHAFLSNTPFSYSPLSCRRAFRSGIEKTVTNRKSQTNRRIGLICSNCETTKTTLWRRNLDGEPVCNACGLYQKLHGVSRTRPTSMRKDAIQTRKRKSKKRKDYSLTVAVAAAAAAAAASVVSVTASSISSTPVVPTLTNPFYWRPCSTTELCQSNKMSVFNPGLLNSNSTNSPLLPMPGSFSRFLPEQLPMLRNKNFEDSACSPTSDNYDKSFSQYEMTNNNKGVVERTSAYTTNFLNSESDNYADHQKPMLNCQNYQAELTYQLQKHFSLQSNQLNIHSGTYLNNDNLCLPSSVNYQQIHRQELHPSFPSFSPSSISSNHRQCDYPTYQENERYIHHPHYNGPLMSIQNSLLLNSLDLNEKNSHVVNEHHANPLTTLNNDKSNKLSAYSILSPYRQRHSYHSEQLQQQPNIFIRSSERNHKPLSYFPIQYTDDKMLWNISSSSSNNDNRESLNPTKNMHLLKQQQQEETYESNRLLDNYLDQI</sequence>
<dbReference type="PANTHER" id="PTHR10071:SF281">
    <property type="entry name" value="BOX A-BINDING FACTOR-RELATED"/>
    <property type="match status" value="1"/>
</dbReference>
<keyword evidence="7" id="KW-0804">Transcription</keyword>
<dbReference type="InterPro" id="IPR000679">
    <property type="entry name" value="Znf_GATA"/>
</dbReference>
<comment type="subcellular location">
    <subcellularLocation>
        <location evidence="1">Nucleus</location>
    </subcellularLocation>
</comment>
<accession>A0A430QRI3</accession>
<dbReference type="SUPFAM" id="SSF57716">
    <property type="entry name" value="Glucocorticoid receptor-like (DNA-binding domain)"/>
    <property type="match status" value="1"/>
</dbReference>
<evidence type="ECO:0000259" key="11">
    <source>
        <dbReference type="PROSITE" id="PS50114"/>
    </source>
</evidence>
<dbReference type="AlphaFoldDB" id="A0A430QRI3"/>